<evidence type="ECO:0000256" key="1">
    <source>
        <dbReference type="ARBA" id="ARBA00022737"/>
    </source>
</evidence>
<dbReference type="SUPFAM" id="SSF48403">
    <property type="entry name" value="Ankyrin repeat"/>
    <property type="match status" value="1"/>
</dbReference>
<evidence type="ECO:0000313" key="5">
    <source>
        <dbReference type="Proteomes" id="UP000240493"/>
    </source>
</evidence>
<feature type="repeat" description="ANK" evidence="3">
    <location>
        <begin position="31"/>
        <end position="63"/>
    </location>
</feature>
<feature type="repeat" description="ANK" evidence="3">
    <location>
        <begin position="105"/>
        <end position="138"/>
    </location>
</feature>
<accession>A0A2T3Z018</accession>
<dbReference type="PANTHER" id="PTHR24198">
    <property type="entry name" value="ANKYRIN REPEAT AND PROTEIN KINASE DOMAIN-CONTAINING PROTEIN"/>
    <property type="match status" value="1"/>
</dbReference>
<keyword evidence="1" id="KW-0677">Repeat</keyword>
<dbReference type="PANTHER" id="PTHR24198:SF165">
    <property type="entry name" value="ANKYRIN REPEAT-CONTAINING PROTEIN-RELATED"/>
    <property type="match status" value="1"/>
</dbReference>
<dbReference type="STRING" id="1042311.A0A2T3Z018"/>
<evidence type="ECO:0000313" key="4">
    <source>
        <dbReference type="EMBL" id="PTB38104.1"/>
    </source>
</evidence>
<feature type="non-terminal residue" evidence="4">
    <location>
        <position position="1"/>
    </location>
</feature>
<dbReference type="Proteomes" id="UP000240493">
    <property type="component" value="Unassembled WGS sequence"/>
</dbReference>
<gene>
    <name evidence="4" type="ORF">M441DRAFT_102744</name>
</gene>
<dbReference type="AlphaFoldDB" id="A0A2T3Z018"/>
<protein>
    <submittedName>
        <fullName evidence="4">Uncharacterized protein</fullName>
    </submittedName>
</protein>
<dbReference type="InterPro" id="IPR036770">
    <property type="entry name" value="Ankyrin_rpt-contain_sf"/>
</dbReference>
<dbReference type="PROSITE" id="PS50088">
    <property type="entry name" value="ANK_REPEAT"/>
    <property type="match status" value="3"/>
</dbReference>
<sequence>SALHYAVAESNVRLVQALIMRRAELNLQDQEGRTPLYEAASRNVANCLKLLINAGANINITDNSDISPLAAAAAQNHEHSIDLLLDLLSMILKAKPEAVRDIDEDGWTPLHWACRQKNSVDIIHILLDNGAEKNAATKRGWRPIDVAKYHG</sequence>
<dbReference type="SMART" id="SM00248">
    <property type="entry name" value="ANK"/>
    <property type="match status" value="4"/>
</dbReference>
<dbReference type="Pfam" id="PF12796">
    <property type="entry name" value="Ank_2"/>
    <property type="match status" value="1"/>
</dbReference>
<name>A0A2T3Z018_TRIA4</name>
<evidence type="ECO:0000256" key="2">
    <source>
        <dbReference type="ARBA" id="ARBA00023043"/>
    </source>
</evidence>
<dbReference type="PROSITE" id="PS50297">
    <property type="entry name" value="ANK_REP_REGION"/>
    <property type="match status" value="3"/>
</dbReference>
<dbReference type="Pfam" id="PF00023">
    <property type="entry name" value="Ank"/>
    <property type="match status" value="1"/>
</dbReference>
<keyword evidence="5" id="KW-1185">Reference proteome</keyword>
<dbReference type="Gene3D" id="1.25.40.20">
    <property type="entry name" value="Ankyrin repeat-containing domain"/>
    <property type="match status" value="2"/>
</dbReference>
<dbReference type="OrthoDB" id="4897890at2759"/>
<keyword evidence="2 3" id="KW-0040">ANK repeat</keyword>
<proteinExistence type="predicted"/>
<evidence type="ECO:0000256" key="3">
    <source>
        <dbReference type="PROSITE-ProRule" id="PRU00023"/>
    </source>
</evidence>
<feature type="repeat" description="ANK" evidence="3">
    <location>
        <begin position="1"/>
        <end position="30"/>
    </location>
</feature>
<feature type="non-terminal residue" evidence="4">
    <location>
        <position position="151"/>
    </location>
</feature>
<reference evidence="4 5" key="1">
    <citation type="submission" date="2016-07" db="EMBL/GenBank/DDBJ databases">
        <title>Multiple horizontal gene transfer events from other fungi enriched the ability of initially mycotrophic Trichoderma (Ascomycota) to feed on dead plant biomass.</title>
        <authorList>
            <consortium name="DOE Joint Genome Institute"/>
            <person name="Aerts A."/>
            <person name="Atanasova L."/>
            <person name="Chenthamara K."/>
            <person name="Zhang J."/>
            <person name="Grujic M."/>
            <person name="Henrissat B."/>
            <person name="Kuo A."/>
            <person name="Salamov A."/>
            <person name="Lipzen A."/>
            <person name="Labutti K."/>
            <person name="Barry K."/>
            <person name="Miao Y."/>
            <person name="Rahimi M.J."/>
            <person name="Shen Q."/>
            <person name="Grigoriev I.V."/>
            <person name="Kubicek C.P."/>
            <person name="Druzhinina I.S."/>
        </authorList>
    </citation>
    <scope>NUCLEOTIDE SEQUENCE [LARGE SCALE GENOMIC DNA]</scope>
    <source>
        <strain evidence="4 5">CBS 433.97</strain>
    </source>
</reference>
<organism evidence="4 5">
    <name type="scientific">Trichoderma asperellum (strain ATCC 204424 / CBS 433.97 / NBRC 101777)</name>
    <dbReference type="NCBI Taxonomy" id="1042311"/>
    <lineage>
        <taxon>Eukaryota</taxon>
        <taxon>Fungi</taxon>
        <taxon>Dikarya</taxon>
        <taxon>Ascomycota</taxon>
        <taxon>Pezizomycotina</taxon>
        <taxon>Sordariomycetes</taxon>
        <taxon>Hypocreomycetidae</taxon>
        <taxon>Hypocreales</taxon>
        <taxon>Hypocreaceae</taxon>
        <taxon>Trichoderma</taxon>
    </lineage>
</organism>
<dbReference type="EMBL" id="KZ679266">
    <property type="protein sequence ID" value="PTB38104.1"/>
    <property type="molecule type" value="Genomic_DNA"/>
</dbReference>
<dbReference type="InterPro" id="IPR002110">
    <property type="entry name" value="Ankyrin_rpt"/>
</dbReference>